<gene>
    <name evidence="1" type="ORF">GGR46_001933</name>
</gene>
<sequence length="176" mass="18528">MKHIVMLLPLVLAACNSGPNVTAKNASVEEVSNKVAAAAGSGNFISPGAWESKIVADIEIPNMDKIPAETVKAMKEKMQQGQTVTTCVTEEDVKSPKAGMFGGDKSCRYDHFTMAGGTIDAKMTCDRAGQKQVMTVKGTYSATSYHTEVKTEGAGGKFSATVDAKRTGQCTGKEQG</sequence>
<name>A0A7W6JRQ7_9SPHN</name>
<evidence type="ECO:0000313" key="1">
    <source>
        <dbReference type="EMBL" id="MBB4098369.1"/>
    </source>
</evidence>
<organism evidence="1 2">
    <name type="scientific">Sphingomonas kyeonggiensis</name>
    <dbReference type="NCBI Taxonomy" id="1268553"/>
    <lineage>
        <taxon>Bacteria</taxon>
        <taxon>Pseudomonadati</taxon>
        <taxon>Pseudomonadota</taxon>
        <taxon>Alphaproteobacteria</taxon>
        <taxon>Sphingomonadales</taxon>
        <taxon>Sphingomonadaceae</taxon>
        <taxon>Sphingomonas</taxon>
    </lineage>
</organism>
<dbReference type="InterPro" id="IPR022061">
    <property type="entry name" value="DUF3617"/>
</dbReference>
<evidence type="ECO:0008006" key="3">
    <source>
        <dbReference type="Google" id="ProtNLM"/>
    </source>
</evidence>
<proteinExistence type="predicted"/>
<dbReference type="Proteomes" id="UP000557392">
    <property type="component" value="Unassembled WGS sequence"/>
</dbReference>
<keyword evidence="2" id="KW-1185">Reference proteome</keyword>
<dbReference type="RefSeq" id="WP_183997111.1">
    <property type="nucleotide sequence ID" value="NZ_JACIEH010000002.1"/>
</dbReference>
<dbReference type="EMBL" id="JACIEH010000002">
    <property type="protein sequence ID" value="MBB4098369.1"/>
    <property type="molecule type" value="Genomic_DNA"/>
</dbReference>
<dbReference type="PROSITE" id="PS51257">
    <property type="entry name" value="PROKAR_LIPOPROTEIN"/>
    <property type="match status" value="1"/>
</dbReference>
<evidence type="ECO:0000313" key="2">
    <source>
        <dbReference type="Proteomes" id="UP000557392"/>
    </source>
</evidence>
<accession>A0A7W6JRQ7</accession>
<dbReference type="Pfam" id="PF12276">
    <property type="entry name" value="DUF3617"/>
    <property type="match status" value="1"/>
</dbReference>
<reference evidence="1 2" key="1">
    <citation type="submission" date="2020-08" db="EMBL/GenBank/DDBJ databases">
        <title>Genomic Encyclopedia of Type Strains, Phase IV (KMG-IV): sequencing the most valuable type-strain genomes for metagenomic binning, comparative biology and taxonomic classification.</title>
        <authorList>
            <person name="Goeker M."/>
        </authorList>
    </citation>
    <scope>NUCLEOTIDE SEQUENCE [LARGE SCALE GENOMIC DNA]</scope>
    <source>
        <strain evidence="1 2">DSM 101806</strain>
    </source>
</reference>
<protein>
    <recommendedName>
        <fullName evidence="3">DUF3617 domain-containing protein</fullName>
    </recommendedName>
</protein>
<dbReference type="AlphaFoldDB" id="A0A7W6JRQ7"/>
<comment type="caution">
    <text evidence="1">The sequence shown here is derived from an EMBL/GenBank/DDBJ whole genome shotgun (WGS) entry which is preliminary data.</text>
</comment>